<protein>
    <submittedName>
        <fullName evidence="4">Acyltransferase family protein</fullName>
        <ecNumber evidence="4">2.3.1.-</ecNumber>
    </submittedName>
</protein>
<feature type="transmembrane region" description="Helical" evidence="1">
    <location>
        <begin position="215"/>
        <end position="235"/>
    </location>
</feature>
<evidence type="ECO:0000256" key="1">
    <source>
        <dbReference type="SAM" id="Phobius"/>
    </source>
</evidence>
<evidence type="ECO:0000259" key="2">
    <source>
        <dbReference type="Pfam" id="PF01757"/>
    </source>
</evidence>
<feature type="transmembrane region" description="Helical" evidence="1">
    <location>
        <begin position="92"/>
        <end position="111"/>
    </location>
</feature>
<reference evidence="4 5" key="1">
    <citation type="submission" date="2024-03" db="EMBL/GenBank/DDBJ databases">
        <title>YIM 134122 draft genome.</title>
        <authorList>
            <person name="Zuo S."/>
            <person name="Xiong L."/>
        </authorList>
    </citation>
    <scope>NUCLEOTIDE SEQUENCE [LARGE SCALE GENOMIC DNA]</scope>
    <source>
        <strain evidence="4 5">YIM 134122</strain>
    </source>
</reference>
<keyword evidence="1" id="KW-1133">Transmembrane helix</keyword>
<proteinExistence type="predicted"/>
<comment type="caution">
    <text evidence="4">The sequence shown here is derived from an EMBL/GenBank/DDBJ whole genome shotgun (WGS) entry which is preliminary data.</text>
</comment>
<dbReference type="GO" id="GO:0016746">
    <property type="term" value="F:acyltransferase activity"/>
    <property type="evidence" value="ECO:0007669"/>
    <property type="project" value="UniProtKB-KW"/>
</dbReference>
<feature type="transmembrane region" description="Helical" evidence="1">
    <location>
        <begin position="51"/>
        <end position="71"/>
    </location>
</feature>
<accession>A0ABU9W5W9</accession>
<dbReference type="EC" id="2.3.1.-" evidence="4"/>
<keyword evidence="4" id="KW-0012">Acyltransferase</keyword>
<keyword evidence="1" id="KW-0812">Transmembrane</keyword>
<feature type="transmembrane region" description="Helical" evidence="1">
    <location>
        <begin position="275"/>
        <end position="300"/>
    </location>
</feature>
<feature type="transmembrane region" description="Helical" evidence="1">
    <location>
        <begin position="337"/>
        <end position="354"/>
    </location>
</feature>
<gene>
    <name evidence="4" type="ORF">WJX64_08440</name>
</gene>
<feature type="domain" description="Acyltransferase 3" evidence="2">
    <location>
        <begin position="25"/>
        <end position="349"/>
    </location>
</feature>
<evidence type="ECO:0000313" key="5">
    <source>
        <dbReference type="Proteomes" id="UP001425155"/>
    </source>
</evidence>
<feature type="transmembrane region" description="Helical" evidence="1">
    <location>
        <begin position="164"/>
        <end position="181"/>
    </location>
</feature>
<organism evidence="4 5">
    <name type="scientific">Leifsonia stereocauli</name>
    <dbReference type="NCBI Taxonomy" id="3134136"/>
    <lineage>
        <taxon>Bacteria</taxon>
        <taxon>Bacillati</taxon>
        <taxon>Actinomycetota</taxon>
        <taxon>Actinomycetes</taxon>
        <taxon>Micrococcales</taxon>
        <taxon>Microbacteriaceae</taxon>
        <taxon>Leifsonia</taxon>
    </lineage>
</organism>
<dbReference type="Proteomes" id="UP001425155">
    <property type="component" value="Unassembled WGS sequence"/>
</dbReference>
<feature type="transmembrane region" description="Helical" evidence="1">
    <location>
        <begin position="247"/>
        <end position="269"/>
    </location>
</feature>
<feature type="transmembrane region" description="Helical" evidence="1">
    <location>
        <begin position="374"/>
        <end position="393"/>
    </location>
</feature>
<dbReference type="Pfam" id="PF19040">
    <property type="entry name" value="SGNH"/>
    <property type="match status" value="1"/>
</dbReference>
<dbReference type="RefSeq" id="WP_342113007.1">
    <property type="nucleotide sequence ID" value="NZ_JBCAUN010000001.1"/>
</dbReference>
<dbReference type="InterPro" id="IPR002656">
    <property type="entry name" value="Acyl_transf_3_dom"/>
</dbReference>
<dbReference type="PANTHER" id="PTHR23028:SF53">
    <property type="entry name" value="ACYL_TRANSF_3 DOMAIN-CONTAINING PROTEIN"/>
    <property type="match status" value="1"/>
</dbReference>
<dbReference type="InterPro" id="IPR043968">
    <property type="entry name" value="SGNH"/>
</dbReference>
<dbReference type="Pfam" id="PF01757">
    <property type="entry name" value="Acyl_transf_3"/>
    <property type="match status" value="1"/>
</dbReference>
<feature type="transmembrane region" description="Helical" evidence="1">
    <location>
        <begin position="190"/>
        <end position="209"/>
    </location>
</feature>
<evidence type="ECO:0000313" key="4">
    <source>
        <dbReference type="EMBL" id="MEN1946571.1"/>
    </source>
</evidence>
<dbReference type="PANTHER" id="PTHR23028">
    <property type="entry name" value="ACETYLTRANSFERASE"/>
    <property type="match status" value="1"/>
</dbReference>
<dbReference type="EMBL" id="JBCLVG010000001">
    <property type="protein sequence ID" value="MEN1946571.1"/>
    <property type="molecule type" value="Genomic_DNA"/>
</dbReference>
<sequence>MTETATQPAVARPDPTPHATILRPEIQALRALAVASVLLYHLWPLRLPGGYIGVDIFFVISGFLITSHLLAEVARTGSVGVGAFWARRAKRLLPASLLVLSTVAVATVILVPRSLWNQFLGEVAASTLYVENWALAANSVDYLASSNLPSPVQHFWTLSAEEQFYILLPLVIIGAVALARWRRWEARRTLLVAVAACVAASFVYSLWATSAISSIAYFSTFTRAWEFGAGALLAFTSVQLGRRIGSTAAIIALASIVAASFLFSGSTAFPGWAAMLPVLATVAVIAAGSGTFMGTLGRFAPVAFLGRVSYGAYLWHWPLLVLLPFATGHALTTIEKVALLIAALVLAWGSTRFIEDPVRFSPRLLGRRRPRSVAIVLGVAMVVVLALSAVPRIKNAIDVENYDVAASATGSECFGARSMDPARDCSGVPAPTRLTPDPANVAADDSNRPECWARLGDAQLHVCTLGPERGYDRHLFAVGDSHNNTLIAAYAEIAKSHNWRIDVAGKSGCYWTTREQATKDFDIEPCRTWRAAVSQRINETADLDGVITTHSATTNAPVLADGESIEDATVEGLTEAWAPVSARGLPIIAIRDNPRATREGNLCVEQESASGATGCVTDRASALAAFDGNAEAAARTPGASVVDMTDFYCTATECPMAIGGVIVYLDPEHITATYARTLAPYLGERIAAALG</sequence>
<keyword evidence="1" id="KW-0472">Membrane</keyword>
<evidence type="ECO:0000259" key="3">
    <source>
        <dbReference type="Pfam" id="PF19040"/>
    </source>
</evidence>
<feature type="domain" description="SGNH" evidence="3">
    <location>
        <begin position="459"/>
        <end position="681"/>
    </location>
</feature>
<feature type="transmembrane region" description="Helical" evidence="1">
    <location>
        <begin position="312"/>
        <end position="331"/>
    </location>
</feature>
<dbReference type="InterPro" id="IPR050879">
    <property type="entry name" value="Acyltransferase_3"/>
</dbReference>
<keyword evidence="4" id="KW-0808">Transferase</keyword>
<keyword evidence="5" id="KW-1185">Reference proteome</keyword>
<name>A0ABU9W5W9_9MICO</name>